<name>A0ABP8DHN4_9ACTN</name>
<dbReference type="EMBL" id="BAABAT010000023">
    <property type="protein sequence ID" value="GAA4256312.1"/>
    <property type="molecule type" value="Genomic_DNA"/>
</dbReference>
<dbReference type="SMART" id="SM00065">
    <property type="entry name" value="GAF"/>
    <property type="match status" value="1"/>
</dbReference>
<protein>
    <recommendedName>
        <fullName evidence="2">histidine kinase</fullName>
        <ecNumber evidence="2">2.7.13.3</ecNumber>
    </recommendedName>
</protein>
<dbReference type="RefSeq" id="WP_345133314.1">
    <property type="nucleotide sequence ID" value="NZ_BAABAT010000023.1"/>
</dbReference>
<comment type="caution">
    <text evidence="11">The sequence shown here is derived from an EMBL/GenBank/DDBJ whole genome shotgun (WGS) entry which is preliminary data.</text>
</comment>
<evidence type="ECO:0000256" key="7">
    <source>
        <dbReference type="ARBA" id="ARBA00022840"/>
    </source>
</evidence>
<gene>
    <name evidence="11" type="ORF">GCM10022255_068670</name>
</gene>
<keyword evidence="8" id="KW-0902">Two-component regulatory system</keyword>
<evidence type="ECO:0000256" key="6">
    <source>
        <dbReference type="ARBA" id="ARBA00022777"/>
    </source>
</evidence>
<keyword evidence="3" id="KW-0597">Phosphoprotein</keyword>
<dbReference type="InterPro" id="IPR036890">
    <property type="entry name" value="HATPase_C_sf"/>
</dbReference>
<evidence type="ECO:0000256" key="5">
    <source>
        <dbReference type="ARBA" id="ARBA00022741"/>
    </source>
</evidence>
<evidence type="ECO:0000256" key="2">
    <source>
        <dbReference type="ARBA" id="ARBA00012438"/>
    </source>
</evidence>
<dbReference type="Pfam" id="PF01590">
    <property type="entry name" value="GAF"/>
    <property type="match status" value="1"/>
</dbReference>
<comment type="catalytic activity">
    <reaction evidence="1">
        <text>ATP + protein L-histidine = ADP + protein N-phospho-L-histidine.</text>
        <dbReference type="EC" id="2.7.13.3"/>
    </reaction>
</comment>
<dbReference type="InterPro" id="IPR003018">
    <property type="entry name" value="GAF"/>
</dbReference>
<dbReference type="SUPFAM" id="SSF55781">
    <property type="entry name" value="GAF domain-like"/>
    <property type="match status" value="1"/>
</dbReference>
<dbReference type="InterPro" id="IPR003594">
    <property type="entry name" value="HATPase_dom"/>
</dbReference>
<evidence type="ECO:0000313" key="11">
    <source>
        <dbReference type="EMBL" id="GAA4256312.1"/>
    </source>
</evidence>
<organism evidence="11 12">
    <name type="scientific">Dactylosporangium darangshiense</name>
    <dbReference type="NCBI Taxonomy" id="579108"/>
    <lineage>
        <taxon>Bacteria</taxon>
        <taxon>Bacillati</taxon>
        <taxon>Actinomycetota</taxon>
        <taxon>Actinomycetes</taxon>
        <taxon>Micromonosporales</taxon>
        <taxon>Micromonosporaceae</taxon>
        <taxon>Dactylosporangium</taxon>
    </lineage>
</organism>
<feature type="domain" description="Histidine kinase/HSP90-like ATPase" evidence="10">
    <location>
        <begin position="300"/>
        <end position="389"/>
    </location>
</feature>
<dbReference type="InterPro" id="IPR050482">
    <property type="entry name" value="Sensor_HK_TwoCompSys"/>
</dbReference>
<sequence length="389" mass="41167">MRARRASRGGLRRLALEQAALRRVATLVARGASQAEVFDAVVVELGRLFGGYHTALLRYDADGMATFVAAYQPAHGGRPTLKGQRWPFDDDDEVTAVLRAGRAARTESAEVDTTATDRTAHGISRAALRAQGYRTAVLAAVVVEGRLWGITAVASPLSRPLPPDTEERIAAFTELVAAAIANADSRAELVASRARMVAAADEARRRIERDLHDGAQQRLVSLGLQLRAVEEAVPDGLKPRLSRTVEGLGDVVENLREISQGIHPAILSESGLSPALKTLARRSAVPVELDMRVGERLPEHVEVAAYYVVSEALTNAAKHASASVVRVHIGVDSGTLRLSIADDGIGGADPARGTGLIGLRDRVEAVGGTLDISSIAGHGTSLSIVIPAR</sequence>
<dbReference type="PANTHER" id="PTHR24421">
    <property type="entry name" value="NITRATE/NITRITE SENSOR PROTEIN NARX-RELATED"/>
    <property type="match status" value="1"/>
</dbReference>
<dbReference type="InterPro" id="IPR011712">
    <property type="entry name" value="Sig_transdc_His_kin_sub3_dim/P"/>
</dbReference>
<keyword evidence="4" id="KW-0808">Transferase</keyword>
<keyword evidence="6" id="KW-0418">Kinase</keyword>
<dbReference type="Pfam" id="PF07730">
    <property type="entry name" value="HisKA_3"/>
    <property type="match status" value="1"/>
</dbReference>
<evidence type="ECO:0000256" key="8">
    <source>
        <dbReference type="ARBA" id="ARBA00023012"/>
    </source>
</evidence>
<dbReference type="SMART" id="SM00387">
    <property type="entry name" value="HATPase_c"/>
    <property type="match status" value="1"/>
</dbReference>
<evidence type="ECO:0000313" key="12">
    <source>
        <dbReference type="Proteomes" id="UP001500620"/>
    </source>
</evidence>
<dbReference type="Pfam" id="PF02518">
    <property type="entry name" value="HATPase_c"/>
    <property type="match status" value="1"/>
</dbReference>
<dbReference type="InterPro" id="IPR029016">
    <property type="entry name" value="GAF-like_dom_sf"/>
</dbReference>
<keyword evidence="7" id="KW-0067">ATP-binding</keyword>
<dbReference type="EC" id="2.7.13.3" evidence="2"/>
<dbReference type="SUPFAM" id="SSF55874">
    <property type="entry name" value="ATPase domain of HSP90 chaperone/DNA topoisomerase II/histidine kinase"/>
    <property type="match status" value="1"/>
</dbReference>
<dbReference type="Gene3D" id="1.20.5.1930">
    <property type="match status" value="1"/>
</dbReference>
<reference evidence="12" key="1">
    <citation type="journal article" date="2019" name="Int. J. Syst. Evol. Microbiol.">
        <title>The Global Catalogue of Microorganisms (GCM) 10K type strain sequencing project: providing services to taxonomists for standard genome sequencing and annotation.</title>
        <authorList>
            <consortium name="The Broad Institute Genomics Platform"/>
            <consortium name="The Broad Institute Genome Sequencing Center for Infectious Disease"/>
            <person name="Wu L."/>
            <person name="Ma J."/>
        </authorList>
    </citation>
    <scope>NUCLEOTIDE SEQUENCE [LARGE SCALE GENOMIC DNA]</scope>
    <source>
        <strain evidence="12">JCM 17441</strain>
    </source>
</reference>
<feature type="domain" description="GAF" evidence="9">
    <location>
        <begin position="33"/>
        <end position="190"/>
    </location>
</feature>
<dbReference type="PANTHER" id="PTHR24421:SF10">
    <property type="entry name" value="NITRATE_NITRITE SENSOR PROTEIN NARQ"/>
    <property type="match status" value="1"/>
</dbReference>
<evidence type="ECO:0000259" key="10">
    <source>
        <dbReference type="SMART" id="SM00387"/>
    </source>
</evidence>
<dbReference type="Gene3D" id="3.30.450.40">
    <property type="match status" value="1"/>
</dbReference>
<evidence type="ECO:0000256" key="1">
    <source>
        <dbReference type="ARBA" id="ARBA00000085"/>
    </source>
</evidence>
<proteinExistence type="predicted"/>
<dbReference type="CDD" id="cd16917">
    <property type="entry name" value="HATPase_UhpB-NarQ-NarX-like"/>
    <property type="match status" value="1"/>
</dbReference>
<evidence type="ECO:0000256" key="3">
    <source>
        <dbReference type="ARBA" id="ARBA00022553"/>
    </source>
</evidence>
<keyword evidence="5" id="KW-0547">Nucleotide-binding</keyword>
<evidence type="ECO:0000259" key="9">
    <source>
        <dbReference type="SMART" id="SM00065"/>
    </source>
</evidence>
<dbReference type="Gene3D" id="3.30.565.10">
    <property type="entry name" value="Histidine kinase-like ATPase, C-terminal domain"/>
    <property type="match status" value="1"/>
</dbReference>
<evidence type="ECO:0000256" key="4">
    <source>
        <dbReference type="ARBA" id="ARBA00022679"/>
    </source>
</evidence>
<accession>A0ABP8DHN4</accession>
<dbReference type="Proteomes" id="UP001500620">
    <property type="component" value="Unassembled WGS sequence"/>
</dbReference>
<keyword evidence="12" id="KW-1185">Reference proteome</keyword>